<dbReference type="SUPFAM" id="SSF52540">
    <property type="entry name" value="P-loop containing nucleoside triphosphate hydrolases"/>
    <property type="match status" value="1"/>
</dbReference>
<gene>
    <name evidence="1" type="ORF">Q4494_16445</name>
</gene>
<dbReference type="InterPro" id="IPR008868">
    <property type="entry name" value="TniB"/>
</dbReference>
<organism evidence="1 2">
    <name type="scientific">Celeribacter halophilus</name>
    <dbReference type="NCBI Taxonomy" id="576117"/>
    <lineage>
        <taxon>Bacteria</taxon>
        <taxon>Pseudomonadati</taxon>
        <taxon>Pseudomonadota</taxon>
        <taxon>Alphaproteobacteria</taxon>
        <taxon>Rhodobacterales</taxon>
        <taxon>Roseobacteraceae</taxon>
        <taxon>Celeribacter</taxon>
    </lineage>
</organism>
<comment type="caution">
    <text evidence="1">The sequence shown here is derived from an EMBL/GenBank/DDBJ whole genome shotgun (WGS) entry which is preliminary data.</text>
</comment>
<evidence type="ECO:0000313" key="1">
    <source>
        <dbReference type="EMBL" id="MDO6458677.1"/>
    </source>
</evidence>
<dbReference type="InterPro" id="IPR027417">
    <property type="entry name" value="P-loop_NTPase"/>
</dbReference>
<dbReference type="AlphaFoldDB" id="A0AAW7Y0J3"/>
<dbReference type="Pfam" id="PF05621">
    <property type="entry name" value="TniB"/>
    <property type="match status" value="1"/>
</dbReference>
<name>A0AAW7Y0J3_9RHOB</name>
<dbReference type="GO" id="GO:0005524">
    <property type="term" value="F:ATP binding"/>
    <property type="evidence" value="ECO:0007669"/>
    <property type="project" value="UniProtKB-KW"/>
</dbReference>
<protein>
    <submittedName>
        <fullName evidence="1">ATP-binding protein</fullName>
    </submittedName>
</protein>
<evidence type="ECO:0000313" key="2">
    <source>
        <dbReference type="Proteomes" id="UP001169823"/>
    </source>
</evidence>
<dbReference type="Proteomes" id="UP001169823">
    <property type="component" value="Unassembled WGS sequence"/>
</dbReference>
<keyword evidence="1" id="KW-0547">Nucleotide-binding</keyword>
<dbReference type="Gene3D" id="3.40.50.300">
    <property type="entry name" value="P-loop containing nucleotide triphosphate hydrolases"/>
    <property type="match status" value="1"/>
</dbReference>
<keyword evidence="1" id="KW-0067">ATP-binding</keyword>
<proteinExistence type="predicted"/>
<dbReference type="EMBL" id="JAUOPJ010000017">
    <property type="protein sequence ID" value="MDO6458677.1"/>
    <property type="molecule type" value="Genomic_DNA"/>
</dbReference>
<sequence length="318" mass="36498">MTKENSLDGMSYVRRKAYLRKMYFHMSRAEELDALFQEAVDDYDSGVLSEEPFEASCLTVIGQSNSGKTREIRHALERLQAGDRLLECGRAIQAVSIVFDGETTWKSLGIKILEQVDYGMSPKKTEHEIWTRVRQQLRDKGMWIVAIDECQHMFETLGEKDTRKVINSIKTLIKNPDWPVVVVLSGIPELLEKVNLDPQLRNLATAYNMRSLDPNCDEDLHEIDTAFYNYAAVRDVNIDDVRNEETYRRLCYATGHHFGRAFKFMVSLFASIEDDDKTLRLAALSEHYADKTQCIPGHNPFIREDYHHCDVGVLLAGL</sequence>
<dbReference type="RefSeq" id="WP_303480334.1">
    <property type="nucleotide sequence ID" value="NZ_JAUOPJ010000017.1"/>
</dbReference>
<accession>A0AAW7Y0J3</accession>
<reference evidence="1" key="1">
    <citation type="submission" date="2023-07" db="EMBL/GenBank/DDBJ databases">
        <title>Genome content predicts the carbon catabolic preferences of heterotrophic bacteria.</title>
        <authorList>
            <person name="Gralka M."/>
        </authorList>
    </citation>
    <scope>NUCLEOTIDE SEQUENCE</scope>
    <source>
        <strain evidence="1">I2M02</strain>
    </source>
</reference>